<protein>
    <submittedName>
        <fullName evidence="3">Uncharacterized protein</fullName>
    </submittedName>
</protein>
<reference evidence="3 4" key="1">
    <citation type="submission" date="2019-02" db="EMBL/GenBank/DDBJ databases">
        <title>Deep-cultivation of Planctomycetes and their phenomic and genomic characterization uncovers novel biology.</title>
        <authorList>
            <person name="Wiegand S."/>
            <person name="Jogler M."/>
            <person name="Boedeker C."/>
            <person name="Pinto D."/>
            <person name="Vollmers J."/>
            <person name="Rivas-Marin E."/>
            <person name="Kohn T."/>
            <person name="Peeters S.H."/>
            <person name="Heuer A."/>
            <person name="Rast P."/>
            <person name="Oberbeckmann S."/>
            <person name="Bunk B."/>
            <person name="Jeske O."/>
            <person name="Meyerdierks A."/>
            <person name="Storesund J.E."/>
            <person name="Kallscheuer N."/>
            <person name="Luecker S."/>
            <person name="Lage O.M."/>
            <person name="Pohl T."/>
            <person name="Merkel B.J."/>
            <person name="Hornburger P."/>
            <person name="Mueller R.-W."/>
            <person name="Bruemmer F."/>
            <person name="Labrenz M."/>
            <person name="Spormann A.M."/>
            <person name="Op den Camp H."/>
            <person name="Overmann J."/>
            <person name="Amann R."/>
            <person name="Jetten M.S.M."/>
            <person name="Mascher T."/>
            <person name="Medema M.H."/>
            <person name="Devos D.P."/>
            <person name="Kaster A.-K."/>
            <person name="Ovreas L."/>
            <person name="Rohde M."/>
            <person name="Galperin M.Y."/>
            <person name="Jogler C."/>
        </authorList>
    </citation>
    <scope>NUCLEOTIDE SEQUENCE [LARGE SCALE GENOMIC DNA]</scope>
    <source>
        <strain evidence="3 4">V22</strain>
    </source>
</reference>
<keyword evidence="2" id="KW-0472">Membrane</keyword>
<keyword evidence="2" id="KW-0812">Transmembrane</keyword>
<evidence type="ECO:0000313" key="3">
    <source>
        <dbReference type="EMBL" id="QDT64456.1"/>
    </source>
</evidence>
<gene>
    <name evidence="3" type="ORF">V22_16900</name>
</gene>
<proteinExistence type="predicted"/>
<keyword evidence="2" id="KW-1133">Transmembrane helix</keyword>
<feature type="transmembrane region" description="Helical" evidence="2">
    <location>
        <begin position="12"/>
        <end position="34"/>
    </location>
</feature>
<sequence length="284" mass="31013">MKVSAYDRAAALVLALVICLIVVVVYLSGIWASVHVRQSDEVVPLEMVTISGGFEDGALNETLDLKSPEEISPDPTLAELRSDDTQIEPLLDTVIELSENATAVAEQELLFNDQSSGNPGSADGSGQKALGFGAADGGVPREQRWFIHFADAVTAEEYASQLDFFGIELGVLLTKGELAYISNMASRTPNVRRADSGAGENRLYMNWQGGGRQEADLKLVRKAGIEPAGGALFHFYPQETEQMLATLEHSYRGVDPKNIRRTYFSTVPSGQGYQFVVKKQTYFR</sequence>
<evidence type="ECO:0000256" key="2">
    <source>
        <dbReference type="SAM" id="Phobius"/>
    </source>
</evidence>
<name>A0A517T7V3_9PLAN</name>
<evidence type="ECO:0000256" key="1">
    <source>
        <dbReference type="SAM" id="MobiDB-lite"/>
    </source>
</evidence>
<organism evidence="3 4">
    <name type="scientific">Calycomorphotria hydatis</name>
    <dbReference type="NCBI Taxonomy" id="2528027"/>
    <lineage>
        <taxon>Bacteria</taxon>
        <taxon>Pseudomonadati</taxon>
        <taxon>Planctomycetota</taxon>
        <taxon>Planctomycetia</taxon>
        <taxon>Planctomycetales</taxon>
        <taxon>Planctomycetaceae</taxon>
        <taxon>Calycomorphotria</taxon>
    </lineage>
</organism>
<dbReference type="KEGG" id="chya:V22_16900"/>
<accession>A0A517T7V3</accession>
<feature type="region of interest" description="Disordered" evidence="1">
    <location>
        <begin position="112"/>
        <end position="133"/>
    </location>
</feature>
<dbReference type="EMBL" id="CP036316">
    <property type="protein sequence ID" value="QDT64456.1"/>
    <property type="molecule type" value="Genomic_DNA"/>
</dbReference>
<dbReference type="AlphaFoldDB" id="A0A517T7V3"/>
<keyword evidence="4" id="KW-1185">Reference proteome</keyword>
<evidence type="ECO:0000313" key="4">
    <source>
        <dbReference type="Proteomes" id="UP000319976"/>
    </source>
</evidence>
<dbReference type="Proteomes" id="UP000319976">
    <property type="component" value="Chromosome"/>
</dbReference>